<organism evidence="2 3">
    <name type="scientific">Arsenicibacter rosenii</name>
    <dbReference type="NCBI Taxonomy" id="1750698"/>
    <lineage>
        <taxon>Bacteria</taxon>
        <taxon>Pseudomonadati</taxon>
        <taxon>Bacteroidota</taxon>
        <taxon>Cytophagia</taxon>
        <taxon>Cytophagales</taxon>
        <taxon>Spirosomataceae</taxon>
        <taxon>Arsenicibacter</taxon>
    </lineage>
</organism>
<feature type="compositionally biased region" description="Basic and acidic residues" evidence="1">
    <location>
        <begin position="181"/>
        <end position="193"/>
    </location>
</feature>
<evidence type="ECO:0000256" key="1">
    <source>
        <dbReference type="SAM" id="MobiDB-lite"/>
    </source>
</evidence>
<name>A0A1S2VJ55_9BACT</name>
<dbReference type="EMBL" id="MORL01000007">
    <property type="protein sequence ID" value="OIN58246.1"/>
    <property type="molecule type" value="Genomic_DNA"/>
</dbReference>
<proteinExistence type="predicted"/>
<dbReference type="Pfam" id="PF20329">
    <property type="entry name" value="DUF6624"/>
    <property type="match status" value="1"/>
</dbReference>
<dbReference type="OrthoDB" id="2989458at2"/>
<keyword evidence="3" id="KW-1185">Reference proteome</keyword>
<accession>A0A1S2VJ55</accession>
<dbReference type="AlphaFoldDB" id="A0A1S2VJ55"/>
<feature type="region of interest" description="Disordered" evidence="1">
    <location>
        <begin position="169"/>
        <end position="199"/>
    </location>
</feature>
<dbReference type="RefSeq" id="WP_071503918.1">
    <property type="nucleotide sequence ID" value="NZ_MORL01000007.1"/>
</dbReference>
<gene>
    <name evidence="2" type="ORF">BLX24_14660</name>
</gene>
<protein>
    <submittedName>
        <fullName evidence="2">Uncharacterized protein</fullName>
    </submittedName>
</protein>
<comment type="caution">
    <text evidence="2">The sequence shown here is derived from an EMBL/GenBank/DDBJ whole genome shotgun (WGS) entry which is preliminary data.</text>
</comment>
<dbReference type="Proteomes" id="UP000181790">
    <property type="component" value="Unassembled WGS sequence"/>
</dbReference>
<sequence>MPQTSIPQQIIALKDADLAMRDQLIRTGQLGEGYHPDMAQLHNHNAAVLDDIIDRIGFPTVDAVGKEASEAAWLVMQHAIGQPVFMKKCCALLEQAVLAQQANPIHLAYLTDRIAALEGKPQRYGTQFDWDENGRLSPNLYDDLASVNNRRQAIGLNSLDEQTALIRKQAARENQSPPADAAKRRQEADEWRRSVGWLA</sequence>
<evidence type="ECO:0000313" key="3">
    <source>
        <dbReference type="Proteomes" id="UP000181790"/>
    </source>
</evidence>
<dbReference type="InterPro" id="IPR046732">
    <property type="entry name" value="DUF6624"/>
</dbReference>
<evidence type="ECO:0000313" key="2">
    <source>
        <dbReference type="EMBL" id="OIN58246.1"/>
    </source>
</evidence>
<reference evidence="2 3" key="1">
    <citation type="submission" date="2016-10" db="EMBL/GenBank/DDBJ databases">
        <title>Arsenicibacter rosenii gen. nov., sp. nov., an efficient arsenic-methylating bacterium isolated from an arsenic-contaminated paddy soil.</title>
        <authorList>
            <person name="Huang K."/>
        </authorList>
    </citation>
    <scope>NUCLEOTIDE SEQUENCE [LARGE SCALE GENOMIC DNA]</scope>
    <source>
        <strain evidence="2 3">SM-1</strain>
    </source>
</reference>